<gene>
    <name evidence="1" type="ORF">EDC54_102408</name>
</gene>
<accession>A0A4R3VMP8</accession>
<proteinExistence type="predicted"/>
<dbReference type="RefSeq" id="WP_230514478.1">
    <property type="nucleotide sequence ID" value="NZ_JAWIZJ010000002.1"/>
</dbReference>
<name>A0A4R3VMP8_9GAMM</name>
<protein>
    <submittedName>
        <fullName evidence="1">Uncharacterized protein</fullName>
    </submittedName>
</protein>
<reference evidence="1 2" key="1">
    <citation type="submission" date="2019-03" db="EMBL/GenBank/DDBJ databases">
        <title>Genomic Encyclopedia of Type Strains, Phase IV (KMG-IV): sequencing the most valuable type-strain genomes for metagenomic binning, comparative biology and taxonomic classification.</title>
        <authorList>
            <person name="Goeker M."/>
        </authorList>
    </citation>
    <scope>NUCLEOTIDE SEQUENCE [LARGE SCALE GENOMIC DNA]</scope>
    <source>
        <strain evidence="1 2">DSM 16730</strain>
    </source>
</reference>
<evidence type="ECO:0000313" key="1">
    <source>
        <dbReference type="EMBL" id="TCV07836.1"/>
    </source>
</evidence>
<dbReference type="Proteomes" id="UP000295433">
    <property type="component" value="Unassembled WGS sequence"/>
</dbReference>
<dbReference type="AlphaFoldDB" id="A0A4R3VMP8"/>
<keyword evidence="2" id="KW-1185">Reference proteome</keyword>
<sequence length="107" mass="11731">MGNDEIKNKLVSILASQQAQGRTPEQAVENILQALGGRAGDVSRISVLTSTLIADVLYTVYQETITYRQIALLLRKLGYADRDIAVALHASYPQLTTQDVDELFIAP</sequence>
<dbReference type="EMBL" id="SMBY01000002">
    <property type="protein sequence ID" value="TCV07836.1"/>
    <property type="molecule type" value="Genomic_DNA"/>
</dbReference>
<comment type="caution">
    <text evidence="1">The sequence shown here is derived from an EMBL/GenBank/DDBJ whole genome shotgun (WGS) entry which is preliminary data.</text>
</comment>
<evidence type="ECO:0000313" key="2">
    <source>
        <dbReference type="Proteomes" id="UP000295433"/>
    </source>
</evidence>
<organism evidence="1 2">
    <name type="scientific">Samsonia erythrinae</name>
    <dbReference type="NCBI Taxonomy" id="160434"/>
    <lineage>
        <taxon>Bacteria</taxon>
        <taxon>Pseudomonadati</taxon>
        <taxon>Pseudomonadota</taxon>
        <taxon>Gammaproteobacteria</taxon>
        <taxon>Enterobacterales</taxon>
        <taxon>Pectobacteriaceae</taxon>
        <taxon>Samsonia</taxon>
    </lineage>
</organism>